<dbReference type="RefSeq" id="WP_132034191.1">
    <property type="nucleotide sequence ID" value="NZ_SMAI01000014.1"/>
</dbReference>
<feature type="region of interest" description="Disordered" evidence="1">
    <location>
        <begin position="1"/>
        <end position="78"/>
    </location>
</feature>
<organism evidence="2 3">
    <name type="scientific">Aquabacter spiritensis</name>
    <dbReference type="NCBI Taxonomy" id="933073"/>
    <lineage>
        <taxon>Bacteria</taxon>
        <taxon>Pseudomonadati</taxon>
        <taxon>Pseudomonadota</taxon>
        <taxon>Alphaproteobacteria</taxon>
        <taxon>Hyphomicrobiales</taxon>
        <taxon>Xanthobacteraceae</taxon>
        <taxon>Aquabacter</taxon>
    </lineage>
</organism>
<evidence type="ECO:0000256" key="1">
    <source>
        <dbReference type="SAM" id="MobiDB-lite"/>
    </source>
</evidence>
<accession>A0A4R3LNV0</accession>
<keyword evidence="3" id="KW-1185">Reference proteome</keyword>
<evidence type="ECO:0000313" key="3">
    <source>
        <dbReference type="Proteomes" id="UP000294664"/>
    </source>
</evidence>
<gene>
    <name evidence="2" type="ORF">EDC64_1142</name>
</gene>
<evidence type="ECO:0000313" key="2">
    <source>
        <dbReference type="EMBL" id="TCT02143.1"/>
    </source>
</evidence>
<sequence length="78" mass="7983">MTLPPPSTQPRPAARAEQTRKDQTRTEETGDHGGPAHEQKAGPADAPGNRPPPEAEVANAKAGGLRGAPSPVGENDLA</sequence>
<feature type="compositionally biased region" description="Basic and acidic residues" evidence="1">
    <location>
        <begin position="17"/>
        <end position="40"/>
    </location>
</feature>
<dbReference type="EMBL" id="SMAI01000014">
    <property type="protein sequence ID" value="TCT02143.1"/>
    <property type="molecule type" value="Genomic_DNA"/>
</dbReference>
<dbReference type="Proteomes" id="UP000294664">
    <property type="component" value="Unassembled WGS sequence"/>
</dbReference>
<comment type="caution">
    <text evidence="2">The sequence shown here is derived from an EMBL/GenBank/DDBJ whole genome shotgun (WGS) entry which is preliminary data.</text>
</comment>
<reference evidence="2 3" key="1">
    <citation type="submission" date="2019-03" db="EMBL/GenBank/DDBJ databases">
        <title>Genomic Encyclopedia of Type Strains, Phase IV (KMG-IV): sequencing the most valuable type-strain genomes for metagenomic binning, comparative biology and taxonomic classification.</title>
        <authorList>
            <person name="Goeker M."/>
        </authorList>
    </citation>
    <scope>NUCLEOTIDE SEQUENCE [LARGE SCALE GENOMIC DNA]</scope>
    <source>
        <strain evidence="2 3">DSM 9035</strain>
    </source>
</reference>
<name>A0A4R3LNV0_9HYPH</name>
<dbReference type="AlphaFoldDB" id="A0A4R3LNV0"/>
<proteinExistence type="predicted"/>
<protein>
    <submittedName>
        <fullName evidence="2">Uncharacterized protein</fullName>
    </submittedName>
</protein>